<gene>
    <name evidence="2" type="ORF">METZ01_LOCUS139700</name>
</gene>
<dbReference type="Gene3D" id="3.30.450.40">
    <property type="match status" value="1"/>
</dbReference>
<accession>A0A381ZC40</accession>
<dbReference type="SUPFAM" id="SSF55781">
    <property type="entry name" value="GAF domain-like"/>
    <property type="match status" value="1"/>
</dbReference>
<dbReference type="EMBL" id="UINC01020757">
    <property type="protein sequence ID" value="SVA86846.1"/>
    <property type="molecule type" value="Genomic_DNA"/>
</dbReference>
<protein>
    <recommendedName>
        <fullName evidence="1">GAF domain-containing protein</fullName>
    </recommendedName>
</protein>
<sequence>MVVNTNDIASLEQLLIERLASYRDIICPNSPDVYSEILDGAIRTALTLIGRTDALYHDVEHTCLVTLCGQDMFLGRELLRGDLSHSDWLHFTIACLFHDIGYVRDILDQDDEKGQLVGEDGQQIELPSECTDASLTPYHVFRGQHFVRNRNWHPDVDVSYLAGLISQTEFPVPASRNIEGVNDKNFGELAQLIQSADLVGQLADPNYIKKIPALYYEFFETGAATRLGYTSAYDLASSYPSFFYNFVQAHVSDAINYLDDTDSGKKWSALLFSNVFSQEHRAILSTEGFDLLSKIPSILEDNELADSLELILGEVCKFQGWPVGHVYELQEDGKRLFPTDIWYFSKSNKKTKMFEDITMSTSFGFGEGLPGRVWEDNKPHWIEDVTIDPNFPRAKHAKNIGVRGGLAFPVYTAEKIKYVFEIFSMEPEEPDSQALEMMGQIGFDISREFVEE</sequence>
<reference evidence="2" key="1">
    <citation type="submission" date="2018-05" db="EMBL/GenBank/DDBJ databases">
        <authorList>
            <person name="Lanie J.A."/>
            <person name="Ng W.-L."/>
            <person name="Kazmierczak K.M."/>
            <person name="Andrzejewski T.M."/>
            <person name="Davidsen T.M."/>
            <person name="Wayne K.J."/>
            <person name="Tettelin H."/>
            <person name="Glass J.I."/>
            <person name="Rusch D."/>
            <person name="Podicherti R."/>
            <person name="Tsui H.-C.T."/>
            <person name="Winkler M.E."/>
        </authorList>
    </citation>
    <scope>NUCLEOTIDE SEQUENCE</scope>
</reference>
<dbReference type="InterPro" id="IPR003018">
    <property type="entry name" value="GAF"/>
</dbReference>
<evidence type="ECO:0000259" key="1">
    <source>
        <dbReference type="Pfam" id="PF13185"/>
    </source>
</evidence>
<name>A0A381ZC40_9ZZZZ</name>
<dbReference type="Pfam" id="PF13185">
    <property type="entry name" value="GAF_2"/>
    <property type="match status" value="1"/>
</dbReference>
<feature type="domain" description="GAF" evidence="1">
    <location>
        <begin position="304"/>
        <end position="446"/>
    </location>
</feature>
<dbReference type="SUPFAM" id="SSF109604">
    <property type="entry name" value="HD-domain/PDEase-like"/>
    <property type="match status" value="1"/>
</dbReference>
<dbReference type="AlphaFoldDB" id="A0A381ZC40"/>
<proteinExistence type="predicted"/>
<organism evidence="2">
    <name type="scientific">marine metagenome</name>
    <dbReference type="NCBI Taxonomy" id="408172"/>
    <lineage>
        <taxon>unclassified sequences</taxon>
        <taxon>metagenomes</taxon>
        <taxon>ecological metagenomes</taxon>
    </lineage>
</organism>
<dbReference type="InterPro" id="IPR029016">
    <property type="entry name" value="GAF-like_dom_sf"/>
</dbReference>
<evidence type="ECO:0000313" key="2">
    <source>
        <dbReference type="EMBL" id="SVA86846.1"/>
    </source>
</evidence>